<dbReference type="GO" id="GO:0009307">
    <property type="term" value="P:DNA restriction-modification system"/>
    <property type="evidence" value="ECO:0007669"/>
    <property type="project" value="UniProtKB-KW"/>
</dbReference>
<accession>A6W078</accession>
<keyword evidence="3" id="KW-0238">DNA-binding</keyword>
<dbReference type="Gene3D" id="3.90.220.20">
    <property type="entry name" value="DNA methylase specificity domains"/>
    <property type="match status" value="2"/>
</dbReference>
<evidence type="ECO:0000256" key="3">
    <source>
        <dbReference type="ARBA" id="ARBA00023125"/>
    </source>
</evidence>
<dbReference type="AlphaFoldDB" id="A6W078"/>
<dbReference type="GO" id="GO:0003677">
    <property type="term" value="F:DNA binding"/>
    <property type="evidence" value="ECO:0007669"/>
    <property type="project" value="UniProtKB-KW"/>
</dbReference>
<protein>
    <submittedName>
        <fullName evidence="5">Restriction modification system DNA specificity domain</fullName>
    </submittedName>
</protein>
<feature type="domain" description="Type I restriction modification DNA specificity" evidence="4">
    <location>
        <begin position="210"/>
        <end position="372"/>
    </location>
</feature>
<dbReference type="SUPFAM" id="SSF116734">
    <property type="entry name" value="DNA methylase specificity domain"/>
    <property type="match status" value="2"/>
</dbReference>
<dbReference type="REBASE" id="15739">
    <property type="entry name" value="S.MspMRORF3200P"/>
</dbReference>
<feature type="domain" description="Type I restriction modification DNA specificity" evidence="4">
    <location>
        <begin position="11"/>
        <end position="184"/>
    </location>
</feature>
<dbReference type="eggNOG" id="COG0732">
    <property type="taxonomic scope" value="Bacteria"/>
</dbReference>
<evidence type="ECO:0000256" key="2">
    <source>
        <dbReference type="ARBA" id="ARBA00022747"/>
    </source>
</evidence>
<dbReference type="InterPro" id="IPR044946">
    <property type="entry name" value="Restrct_endonuc_typeI_TRD_sf"/>
</dbReference>
<evidence type="ECO:0000256" key="1">
    <source>
        <dbReference type="ARBA" id="ARBA00010923"/>
    </source>
</evidence>
<dbReference type="HOGENOM" id="CLU_021095_10_1_6"/>
<dbReference type="Pfam" id="PF01420">
    <property type="entry name" value="Methylase_S"/>
    <property type="match status" value="2"/>
</dbReference>
<dbReference type="PANTHER" id="PTHR30408">
    <property type="entry name" value="TYPE-1 RESTRICTION ENZYME ECOKI SPECIFICITY PROTEIN"/>
    <property type="match status" value="1"/>
</dbReference>
<evidence type="ECO:0000259" key="4">
    <source>
        <dbReference type="Pfam" id="PF01420"/>
    </source>
</evidence>
<dbReference type="EMBL" id="CP000749">
    <property type="protein sequence ID" value="ABR72107.1"/>
    <property type="molecule type" value="Genomic_DNA"/>
</dbReference>
<dbReference type="OrthoDB" id="398435at2"/>
<dbReference type="STRING" id="400668.Mmwyl1_3199"/>
<comment type="similarity">
    <text evidence="1">Belongs to the type-I restriction system S methylase family.</text>
</comment>
<name>A6W078_MARMS</name>
<sequence length="400" mass="45006">MIKLGYNDSLPKGWVLAKANDVMDVRDGTHDSPKAQATGIPLVTSKSLVNGKIDYSTCTYISEQDHESISKRSAVDDGDILYAMIGTIGNPVIVKKDFDFSIKNVALFKFTKTDLSNRYIFHYLNSGLAKRQFENNSRGGTQKFVSLGNIRELMIPLPPLEEQKRIAAILDKADAIRRKRQQAIDLADEFLRSVFLDMFGDPVTNPKGKRIVPLIELCNKVTDGTHQSPKWEESGIPFLFISNIVNGKISFDTNKFISKETLDELTRSTPIEKGDVLYTTVGSYGNVARVTDDTEFCFQRHIAHIKPNHEIVNAEFLTSMLASSVVRRQADSLVRGIAQKTLNLRELKEILVFDVSLENQKSYLKIVEPIHKIKDNYDNSVNELLNNFNSLIQKAFSGEL</sequence>
<dbReference type="PANTHER" id="PTHR30408:SF12">
    <property type="entry name" value="TYPE I RESTRICTION ENZYME MJAVIII SPECIFICITY SUBUNIT"/>
    <property type="match status" value="1"/>
</dbReference>
<dbReference type="CDD" id="cd17246">
    <property type="entry name" value="RMtype1_S_SonII-TRD2-CR2_like"/>
    <property type="match status" value="2"/>
</dbReference>
<keyword evidence="2" id="KW-0680">Restriction system</keyword>
<dbReference type="InterPro" id="IPR052021">
    <property type="entry name" value="Type-I_RS_S_subunit"/>
</dbReference>
<dbReference type="KEGG" id="mmw:Mmwyl1_3199"/>
<dbReference type="InterPro" id="IPR000055">
    <property type="entry name" value="Restrct_endonuc_typeI_TRD"/>
</dbReference>
<reference evidence="5" key="1">
    <citation type="submission" date="2007-06" db="EMBL/GenBank/DDBJ databases">
        <title>Complete sequence of Marinomonas sp. MWYL1.</title>
        <authorList>
            <consortium name="US DOE Joint Genome Institute"/>
            <person name="Copeland A."/>
            <person name="Lucas S."/>
            <person name="Lapidus A."/>
            <person name="Barry K."/>
            <person name="Glavina del Rio T."/>
            <person name="Dalin E."/>
            <person name="Tice H."/>
            <person name="Pitluck S."/>
            <person name="Kiss H."/>
            <person name="Brettin T."/>
            <person name="Bruce D."/>
            <person name="Detter J.C."/>
            <person name="Han C."/>
            <person name="Schmutz J."/>
            <person name="Larimer F."/>
            <person name="Land M."/>
            <person name="Hauser L."/>
            <person name="Kyrpides N."/>
            <person name="Kim E."/>
            <person name="Johnston A.W.B."/>
            <person name="Todd J.D."/>
            <person name="Rogers R."/>
            <person name="Wexler M."/>
            <person name="Bond P.L."/>
            <person name="Li Y."/>
            <person name="Richardson P."/>
        </authorList>
    </citation>
    <scope>NUCLEOTIDE SEQUENCE [LARGE SCALE GENOMIC DNA]</scope>
    <source>
        <strain evidence="5">MWYL1</strain>
    </source>
</reference>
<evidence type="ECO:0000313" key="5">
    <source>
        <dbReference type="EMBL" id="ABR72107.1"/>
    </source>
</evidence>
<organism evidence="5">
    <name type="scientific">Marinomonas sp. (strain MWYL1)</name>
    <dbReference type="NCBI Taxonomy" id="400668"/>
    <lineage>
        <taxon>Bacteria</taxon>
        <taxon>Pseudomonadati</taxon>
        <taxon>Pseudomonadota</taxon>
        <taxon>Gammaproteobacteria</taxon>
        <taxon>Oceanospirillales</taxon>
        <taxon>Oceanospirillaceae</taxon>
        <taxon>Marinomonas</taxon>
    </lineage>
</organism>
<proteinExistence type="inferred from homology"/>
<gene>
    <name evidence="5" type="ordered locus">Mmwyl1_3199</name>
</gene>